<dbReference type="PROSITE" id="PS50056">
    <property type="entry name" value="TYR_PHOSPHATASE_2"/>
    <property type="match status" value="1"/>
</dbReference>
<dbReference type="PANTHER" id="PTHR46957">
    <property type="entry name" value="CYTOKINE RECEPTOR"/>
    <property type="match status" value="1"/>
</dbReference>
<dbReference type="Pfam" id="PF00102">
    <property type="entry name" value="Y_phosphatase"/>
    <property type="match status" value="1"/>
</dbReference>
<evidence type="ECO:0000313" key="13">
    <source>
        <dbReference type="WBParaSite" id="ALUE_0000896101-mRNA-1"/>
    </source>
</evidence>
<evidence type="ECO:0000256" key="7">
    <source>
        <dbReference type="ARBA" id="ARBA00023136"/>
    </source>
</evidence>
<proteinExistence type="predicted"/>
<keyword evidence="5" id="KW-0904">Protein phosphatase</keyword>
<dbReference type="CDD" id="cd00063">
    <property type="entry name" value="FN3"/>
    <property type="match status" value="3"/>
</dbReference>
<dbReference type="SMART" id="SM00194">
    <property type="entry name" value="PTPc"/>
    <property type="match status" value="1"/>
</dbReference>
<dbReference type="SMART" id="SM00060">
    <property type="entry name" value="FN3"/>
    <property type="match status" value="3"/>
</dbReference>
<dbReference type="FunFam" id="2.60.40.10:FF:000478">
    <property type="entry name" value="Protein tyrosine phosphatase, receptor type Q"/>
    <property type="match status" value="1"/>
</dbReference>
<evidence type="ECO:0000259" key="9">
    <source>
        <dbReference type="PROSITE" id="PS50055"/>
    </source>
</evidence>
<feature type="domain" description="Fibronectin type-III" evidence="11">
    <location>
        <begin position="185"/>
        <end position="277"/>
    </location>
</feature>
<feature type="domain" description="Fibronectin type-III" evidence="11">
    <location>
        <begin position="279"/>
        <end position="376"/>
    </location>
</feature>
<dbReference type="InterPro" id="IPR003961">
    <property type="entry name" value="FN3_dom"/>
</dbReference>
<evidence type="ECO:0000256" key="2">
    <source>
        <dbReference type="ARBA" id="ARBA00022692"/>
    </source>
</evidence>
<dbReference type="GO" id="GO:0004725">
    <property type="term" value="F:protein tyrosine phosphatase activity"/>
    <property type="evidence" value="ECO:0007669"/>
    <property type="project" value="InterPro"/>
</dbReference>
<keyword evidence="4" id="KW-0378">Hydrolase</keyword>
<dbReference type="InterPro" id="IPR000242">
    <property type="entry name" value="PTP_cat"/>
</dbReference>
<organism evidence="12 13">
    <name type="scientific">Ascaris lumbricoides</name>
    <name type="common">Giant roundworm</name>
    <dbReference type="NCBI Taxonomy" id="6252"/>
    <lineage>
        <taxon>Eukaryota</taxon>
        <taxon>Metazoa</taxon>
        <taxon>Ecdysozoa</taxon>
        <taxon>Nematoda</taxon>
        <taxon>Chromadorea</taxon>
        <taxon>Rhabditida</taxon>
        <taxon>Spirurina</taxon>
        <taxon>Ascaridomorpha</taxon>
        <taxon>Ascaridoidea</taxon>
        <taxon>Ascarididae</taxon>
        <taxon>Ascaris</taxon>
    </lineage>
</organism>
<dbReference type="InterPro" id="IPR029021">
    <property type="entry name" value="Prot-tyrosine_phosphatase-like"/>
</dbReference>
<dbReference type="InterPro" id="IPR000387">
    <property type="entry name" value="Tyr_Pase_dom"/>
</dbReference>
<dbReference type="InterPro" id="IPR036116">
    <property type="entry name" value="FN3_sf"/>
</dbReference>
<reference evidence="13" key="1">
    <citation type="submission" date="2023-03" db="UniProtKB">
        <authorList>
            <consortium name="WormBaseParasite"/>
        </authorList>
    </citation>
    <scope>IDENTIFICATION</scope>
</reference>
<dbReference type="PRINTS" id="PR00700">
    <property type="entry name" value="PRTYPHPHTASE"/>
</dbReference>
<evidence type="ECO:0000256" key="5">
    <source>
        <dbReference type="ARBA" id="ARBA00022912"/>
    </source>
</evidence>
<comment type="subcellular location">
    <subcellularLocation>
        <location evidence="1">Membrane</location>
        <topology evidence="1">Single-pass membrane protein</topology>
    </subcellularLocation>
</comment>
<dbReference type="AlphaFoldDB" id="A0A9J2PH80"/>
<feature type="domain" description="Fibronectin type-III" evidence="11">
    <location>
        <begin position="87"/>
        <end position="180"/>
    </location>
</feature>
<evidence type="ECO:0000256" key="8">
    <source>
        <dbReference type="ARBA" id="ARBA00023180"/>
    </source>
</evidence>
<keyword evidence="3" id="KW-0732">Signal</keyword>
<dbReference type="PROSITE" id="PS50853">
    <property type="entry name" value="FN3"/>
    <property type="match status" value="3"/>
</dbReference>
<feature type="domain" description="Tyrosine-protein phosphatase" evidence="9">
    <location>
        <begin position="498"/>
        <end position="761"/>
    </location>
</feature>
<keyword evidence="6" id="KW-1133">Transmembrane helix</keyword>
<protein>
    <submittedName>
        <fullName evidence="13">Protein-tyrosine-phosphatase</fullName>
    </submittedName>
</protein>
<dbReference type="PROSITE" id="PS50055">
    <property type="entry name" value="TYR_PHOSPHATASE_PTP"/>
    <property type="match status" value="1"/>
</dbReference>
<evidence type="ECO:0000256" key="1">
    <source>
        <dbReference type="ARBA" id="ARBA00004167"/>
    </source>
</evidence>
<dbReference type="InterPro" id="IPR013783">
    <property type="entry name" value="Ig-like_fold"/>
</dbReference>
<feature type="domain" description="Tyrosine specific protein phosphatases" evidence="10">
    <location>
        <begin position="695"/>
        <end position="759"/>
    </location>
</feature>
<evidence type="ECO:0000259" key="11">
    <source>
        <dbReference type="PROSITE" id="PS50853"/>
    </source>
</evidence>
<evidence type="ECO:0000256" key="6">
    <source>
        <dbReference type="ARBA" id="ARBA00022989"/>
    </source>
</evidence>
<dbReference type="PANTHER" id="PTHR46957:SF3">
    <property type="entry name" value="CYTOKINE RECEPTOR"/>
    <property type="match status" value="1"/>
</dbReference>
<dbReference type="Proteomes" id="UP000036681">
    <property type="component" value="Unplaced"/>
</dbReference>
<evidence type="ECO:0000256" key="4">
    <source>
        <dbReference type="ARBA" id="ARBA00022801"/>
    </source>
</evidence>
<dbReference type="Pfam" id="PF00041">
    <property type="entry name" value="fn3"/>
    <property type="match status" value="2"/>
</dbReference>
<dbReference type="SUPFAM" id="SSF52799">
    <property type="entry name" value="(Phosphotyrosine protein) phosphatases II"/>
    <property type="match status" value="2"/>
</dbReference>
<dbReference type="SUPFAM" id="SSF49265">
    <property type="entry name" value="Fibronectin type III"/>
    <property type="match status" value="2"/>
</dbReference>
<evidence type="ECO:0000259" key="10">
    <source>
        <dbReference type="PROSITE" id="PS50056"/>
    </source>
</evidence>
<keyword evidence="8" id="KW-0325">Glycoprotein</keyword>
<dbReference type="GO" id="GO:0016020">
    <property type="term" value="C:membrane"/>
    <property type="evidence" value="ECO:0007669"/>
    <property type="project" value="UniProtKB-SubCell"/>
</dbReference>
<dbReference type="Gene3D" id="3.90.190.10">
    <property type="entry name" value="Protein tyrosine phosphatase superfamily"/>
    <property type="match status" value="1"/>
</dbReference>
<keyword evidence="2" id="KW-0812">Transmembrane</keyword>
<evidence type="ECO:0000313" key="12">
    <source>
        <dbReference type="Proteomes" id="UP000036681"/>
    </source>
</evidence>
<dbReference type="WBParaSite" id="ALUE_0000896101-mRNA-1">
    <property type="protein sequence ID" value="ALUE_0000896101-mRNA-1"/>
    <property type="gene ID" value="ALUE_0000896101"/>
</dbReference>
<dbReference type="PROSITE" id="PS00383">
    <property type="entry name" value="TYR_PHOSPHATASE_1"/>
    <property type="match status" value="1"/>
</dbReference>
<name>A0A9J2PH80_ASCLU</name>
<dbReference type="InterPro" id="IPR050713">
    <property type="entry name" value="RTP_Phos/Ushers"/>
</dbReference>
<keyword evidence="7" id="KW-0472">Membrane</keyword>
<dbReference type="InterPro" id="IPR003595">
    <property type="entry name" value="Tyr_Pase_cat"/>
</dbReference>
<accession>A0A9J2PH80</accession>
<dbReference type="InterPro" id="IPR016130">
    <property type="entry name" value="Tyr_Pase_AS"/>
</dbReference>
<sequence length="942" mass="106690">MSKIRLVQAEKGIIDFRLFFFFSTEPFEVRPPSPSKPEVTAFTERSVTLSWKQTASAAHKPILQYAVLVRYVKLTTDMLTSSVRPPSPSKPEVTAFTERSVTLSWKQTASAAHKPILQYAVLVRSTRSGEERTVTLYGNNTSATVSGLLPLTQYSFSVSAENAAGMSEFSPSVIYRTLGEALTNAPIVESLRNTSEGCVNVTWKSPPNAGHSITGYRVMVHRMGTGTMREWHTKDNEHALCGLPFNSAFMISIEADNGYGYSPSATSIFYTDQSVPDGPPEGVEAHAISSSTITLIWSAPRKPNGIIIAYQIYVKRADDNNVRTIRLKVRGDTPSRCTYNISDLAPYTKYTFRLSAFTAKGEGDRSEELSATTDYAVPPSPKITNITFNCRNTVTVTWIEESDYGQFYQLLLEGATPHSFNTTRRKGLRADIFAEDRNAYTSITLRCIVRKKKFVNAEEKYCDESRSLVYDRNCGQSISVERFDEYCREMSANDNQQFRRQFEEIEKDSSLVDDFALDEHRSKDRYLNISAFESTRIKIASGSCDYINANYVDQKISCKNNLAIVFTSLRQDVMIEESCETKRAYIATQAPLPHTFADFWEMVWQEHSNLIVAITKLVEHGRRKCDQYWPCTVTGSQTHGHYTVTLDMERPNAHFVHRLITLKSSRCLMTERKVHQLHFTSWPDHGVPTSVFPILSFLKYVSEVPTTGPIVVHCSAGVGRSGSFMLIDSMRRHLLISDSVNIEAHLRHIRQQRAKLVQTLDICKCPHSPTCTNPIGYEVFPGYHKEAEFIVATWPKETEALWELIWEKNCQTVVVLGGHSEFWQNIETAGELTIQRNGDDTTIISSNEDQAKIERIQQRRLQYHQSPLMVLNPQNNSTAYILCVLTSIACQLEAESCLDVLQLLAAYKHKLCNVWRTQCDIEIIYDKLLILVQNLQHSTTCW</sequence>
<dbReference type="SMART" id="SM00404">
    <property type="entry name" value="PTPc_motif"/>
    <property type="match status" value="1"/>
</dbReference>
<dbReference type="Gene3D" id="2.60.40.10">
    <property type="entry name" value="Immunoglobulins"/>
    <property type="match status" value="4"/>
</dbReference>
<evidence type="ECO:0000256" key="3">
    <source>
        <dbReference type="ARBA" id="ARBA00022729"/>
    </source>
</evidence>
<keyword evidence="12" id="KW-1185">Reference proteome</keyword>